<dbReference type="Pfam" id="PF00083">
    <property type="entry name" value="Sugar_tr"/>
    <property type="match status" value="1"/>
</dbReference>
<comment type="caution">
    <text evidence="6">The sequence shown here is derived from an EMBL/GenBank/DDBJ whole genome shotgun (WGS) entry which is preliminary data.</text>
</comment>
<dbReference type="OrthoDB" id="6612291at2759"/>
<dbReference type="GO" id="GO:0022857">
    <property type="term" value="F:transmembrane transporter activity"/>
    <property type="evidence" value="ECO:0007669"/>
    <property type="project" value="InterPro"/>
</dbReference>
<dbReference type="GO" id="GO:0016020">
    <property type="term" value="C:membrane"/>
    <property type="evidence" value="ECO:0007669"/>
    <property type="project" value="UniProtKB-SubCell"/>
</dbReference>
<evidence type="ECO:0000256" key="4">
    <source>
        <dbReference type="ARBA" id="ARBA00023136"/>
    </source>
</evidence>
<dbReference type="InterPro" id="IPR050549">
    <property type="entry name" value="MFS_Trehalose_Transporter"/>
</dbReference>
<proteinExistence type="predicted"/>
<dbReference type="EMBL" id="SEYY01011748">
    <property type="protein sequence ID" value="KAB7501091.1"/>
    <property type="molecule type" value="Genomic_DNA"/>
</dbReference>
<comment type="subcellular location">
    <subcellularLocation>
        <location evidence="1">Membrane</location>
    </subcellularLocation>
</comment>
<dbReference type="InterPro" id="IPR005828">
    <property type="entry name" value="MFS_sugar_transport-like"/>
</dbReference>
<feature type="transmembrane region" description="Helical" evidence="5">
    <location>
        <begin position="46"/>
        <end position="71"/>
    </location>
</feature>
<protein>
    <submittedName>
        <fullName evidence="6">Facilitated trehalose transporter Tret1</fullName>
    </submittedName>
</protein>
<feature type="transmembrane region" description="Helical" evidence="5">
    <location>
        <begin position="12"/>
        <end position="30"/>
    </location>
</feature>
<reference evidence="6 7" key="1">
    <citation type="journal article" date="2019" name="PLoS Biol.">
        <title>Sex chromosomes control vertical transmission of feminizing Wolbachia symbionts in an isopod.</title>
        <authorList>
            <person name="Becking T."/>
            <person name="Chebbi M.A."/>
            <person name="Giraud I."/>
            <person name="Moumen B."/>
            <person name="Laverre T."/>
            <person name="Caubet Y."/>
            <person name="Peccoud J."/>
            <person name="Gilbert C."/>
            <person name="Cordaux R."/>
        </authorList>
    </citation>
    <scope>NUCLEOTIDE SEQUENCE [LARGE SCALE GENOMIC DNA]</scope>
    <source>
        <strain evidence="6">ANa2</strain>
        <tissue evidence="6">Whole body excluding digestive tract and cuticle</tissue>
    </source>
</reference>
<evidence type="ECO:0000313" key="6">
    <source>
        <dbReference type="EMBL" id="KAB7501091.1"/>
    </source>
</evidence>
<dbReference type="SUPFAM" id="SSF103473">
    <property type="entry name" value="MFS general substrate transporter"/>
    <property type="match status" value="1"/>
</dbReference>
<organism evidence="6 7">
    <name type="scientific">Armadillidium nasatum</name>
    <dbReference type="NCBI Taxonomy" id="96803"/>
    <lineage>
        <taxon>Eukaryota</taxon>
        <taxon>Metazoa</taxon>
        <taxon>Ecdysozoa</taxon>
        <taxon>Arthropoda</taxon>
        <taxon>Crustacea</taxon>
        <taxon>Multicrustacea</taxon>
        <taxon>Malacostraca</taxon>
        <taxon>Eumalacostraca</taxon>
        <taxon>Peracarida</taxon>
        <taxon>Isopoda</taxon>
        <taxon>Oniscidea</taxon>
        <taxon>Crinocheta</taxon>
        <taxon>Armadillidiidae</taxon>
        <taxon>Armadillidium</taxon>
    </lineage>
</organism>
<dbReference type="Proteomes" id="UP000326759">
    <property type="component" value="Unassembled WGS sequence"/>
</dbReference>
<dbReference type="InterPro" id="IPR036259">
    <property type="entry name" value="MFS_trans_sf"/>
</dbReference>
<gene>
    <name evidence="6" type="primary">Tret1_0</name>
    <name evidence="6" type="ORF">Anas_14078</name>
</gene>
<name>A0A5N5T3I1_9CRUS</name>
<evidence type="ECO:0000256" key="5">
    <source>
        <dbReference type="SAM" id="Phobius"/>
    </source>
</evidence>
<dbReference type="PANTHER" id="PTHR48021">
    <property type="match status" value="1"/>
</dbReference>
<keyword evidence="7" id="KW-1185">Reference proteome</keyword>
<keyword evidence="4 5" id="KW-0472">Membrane</keyword>
<dbReference type="Gene3D" id="1.20.1250.20">
    <property type="entry name" value="MFS general substrate transporter like domains"/>
    <property type="match status" value="1"/>
</dbReference>
<evidence type="ECO:0000313" key="7">
    <source>
        <dbReference type="Proteomes" id="UP000326759"/>
    </source>
</evidence>
<dbReference type="AlphaFoldDB" id="A0A5N5T3I1"/>
<dbReference type="PANTHER" id="PTHR48021:SF96">
    <property type="entry name" value="FACILITATED TREHALOSE TRANSPORTER TRET1-1-RELATED"/>
    <property type="match status" value="1"/>
</dbReference>
<evidence type="ECO:0000256" key="2">
    <source>
        <dbReference type="ARBA" id="ARBA00022692"/>
    </source>
</evidence>
<keyword evidence="3 5" id="KW-1133">Transmembrane helix</keyword>
<evidence type="ECO:0000256" key="3">
    <source>
        <dbReference type="ARBA" id="ARBA00022989"/>
    </source>
</evidence>
<keyword evidence="2 5" id="KW-0812">Transmembrane</keyword>
<sequence length="158" mass="18494">MGKYPRKKFIDLSSIVMMVSLLSLAFHIYIRDHEGPFQNLSLALSYFPFLCFLVFMMGFGIGWAPIPWMFIGDSLPLQIRSSGAGIVIATNWALKFPLHQNIQLVNPVTRPPQCVHSLRCFYFTRNDYYESVKYQRHLVLAMRKLLEYYEDGYKKKKL</sequence>
<accession>A0A5N5T3I1</accession>
<evidence type="ECO:0000256" key="1">
    <source>
        <dbReference type="ARBA" id="ARBA00004370"/>
    </source>
</evidence>